<dbReference type="Pfam" id="PF00005">
    <property type="entry name" value="ABC_tran"/>
    <property type="match status" value="1"/>
</dbReference>
<protein>
    <submittedName>
        <fullName evidence="13">Multidrug resistance-associated ABC transporter protein</fullName>
    </submittedName>
</protein>
<gene>
    <name evidence="13" type="ORF">MVEN_01962700</name>
</gene>
<dbReference type="Gene3D" id="3.40.50.300">
    <property type="entry name" value="P-loop containing nucleotide triphosphate hydrolases"/>
    <property type="match status" value="3"/>
</dbReference>
<evidence type="ECO:0000256" key="4">
    <source>
        <dbReference type="ARBA" id="ARBA00022737"/>
    </source>
</evidence>
<evidence type="ECO:0000256" key="9">
    <source>
        <dbReference type="SAM" id="MobiDB-lite"/>
    </source>
</evidence>
<dbReference type="InterPro" id="IPR027417">
    <property type="entry name" value="P-loop_NTPase"/>
</dbReference>
<dbReference type="OrthoDB" id="6500128at2759"/>
<proteinExistence type="predicted"/>
<feature type="compositionally biased region" description="Polar residues" evidence="9">
    <location>
        <begin position="118"/>
        <end position="128"/>
    </location>
</feature>
<keyword evidence="4" id="KW-0677">Repeat</keyword>
<dbReference type="InterPro" id="IPR003593">
    <property type="entry name" value="AAA+_ATPase"/>
</dbReference>
<feature type="transmembrane region" description="Helical" evidence="10">
    <location>
        <begin position="880"/>
        <end position="900"/>
    </location>
</feature>
<comment type="subcellular location">
    <subcellularLocation>
        <location evidence="1">Membrane</location>
        <topology evidence="1">Multi-pass membrane protein</topology>
    </subcellularLocation>
</comment>
<sequence length="1224" mass="135035">MQRLLQYIETKEEGAIVRPWVWIVMIFLGPIVGSLGFQYYIFINTRSLVRAEAIITQLVFAHRQAETTVTKSTDDPPAVEGLPSPPSDDGSSGNSIDETATPDNGESSSRSEDDSGSATVQASTSSIKSAAGKLPPTPDKVEAKKSDGNLVGKINNLVTVDLGNIGVYLAFLFVCSRTNMASRSVESRDFLMLVISIPAQLILGIWFLYNVLGWSVWVGVASIILLVPVPGYMAKLVQSVQRERLKRTDDRVQSVTEAVNVLRMIKLFGWEEKMKARIGDKRNNELSWTRKRRMLDLASGIINYVIPVITMTVTYATYVGLFVQRHLLANPYQKTLIMHQPLNASKVFSSMTVFDLLRDSIGMITYRLNNIVTGKVSLDRVNNFLKNTELLDAFDEKETTAPFPADLLTDERIGFCSATFAWSKASDISLTQSDRQFLLKIDGELLFQRGRINLVVGPTGSGKTSLLMALLGEMHFIPSSPDSWYNLPRSFGVAYAAQESWVLNETIRSNIVFDTPYEKERYKKVLYHVHTAQWIVEKCFGGDLMENRTIILVTHNVALTRSIADFVVSFGADGQIRGQGSISELTKRGPLAAQIRENEQVMDKAQQEIDAENPAPKSADGKLIVAEEIQLGHVGASALKMYLSAMAGKYPLFFFAFLLGGLFLQQGSVVLKTWMLGYWAKQYDDRPAQEVDVVFFLSIFVAIVFTSIVTMSAAFICVVFGQLKASKVIHFNLITSVLTAPLRWLDTTPTSRILARVTNDVRSVDDSIGNQFWALCSMITSMAMKFGAVILYTPVFFFPGVFVGSLGAWVGQIYIAGQLPVKRLMSNNRAPVLAHFGAAIAGLVSIRAFGAQSKFSAESLARIDRYTRAARNYYNLNRWVSIRVDILGAAFSAGLATYLVYIKQSRAGDAGFLINMAVTFTQMLLWVVRVANQFEVEGNSLERIQGYIEIEHEKSATEDGKPPAYWPASGDLRVENLSARYSEDGPKVLQDISFHIKSGERVGIVGRTGSGKSSLTLSLLRCIPTEGSMMYDGLETSALNLDALRSSITIIPQVPELLAGSLRVNLDPFGQYDDAELNYALRAAGLFALQSEMDEGRITLDSAISLGGSNLSIGQRQIFALARAIVRKSKILILDEATSAIDYTTDSIIQNSLRTELRGDVSLITVAHRLQTVMDADKIMVLDAGCIVEFDSPKELLKIKDGKLRALVDESGDRETLYAMAGAN</sequence>
<dbReference type="Proteomes" id="UP000620124">
    <property type="component" value="Unassembled WGS sequence"/>
</dbReference>
<evidence type="ECO:0000313" key="13">
    <source>
        <dbReference type="EMBL" id="KAF7340426.1"/>
    </source>
</evidence>
<feature type="domain" description="ABC transmembrane type-1" evidence="12">
    <location>
        <begin position="652"/>
        <end position="935"/>
    </location>
</feature>
<dbReference type="PROSITE" id="PS50929">
    <property type="entry name" value="ABC_TM1F"/>
    <property type="match status" value="2"/>
</dbReference>
<evidence type="ECO:0000256" key="6">
    <source>
        <dbReference type="ARBA" id="ARBA00022840"/>
    </source>
</evidence>
<keyword evidence="6" id="KW-0067">ATP-binding</keyword>
<evidence type="ECO:0000256" key="1">
    <source>
        <dbReference type="ARBA" id="ARBA00004141"/>
    </source>
</evidence>
<name>A0A8H6XH73_9AGAR</name>
<evidence type="ECO:0000256" key="7">
    <source>
        <dbReference type="ARBA" id="ARBA00022989"/>
    </source>
</evidence>
<dbReference type="GO" id="GO:0016020">
    <property type="term" value="C:membrane"/>
    <property type="evidence" value="ECO:0007669"/>
    <property type="project" value="UniProtKB-SubCell"/>
</dbReference>
<feature type="region of interest" description="Disordered" evidence="9">
    <location>
        <begin position="67"/>
        <end position="145"/>
    </location>
</feature>
<evidence type="ECO:0000256" key="5">
    <source>
        <dbReference type="ARBA" id="ARBA00022741"/>
    </source>
</evidence>
<dbReference type="CDD" id="cd18604">
    <property type="entry name" value="ABC_6TM_VMR1_D2_like"/>
    <property type="match status" value="1"/>
</dbReference>
<keyword evidence="5" id="KW-0547">Nucleotide-binding</keyword>
<dbReference type="SUPFAM" id="SSF52540">
    <property type="entry name" value="P-loop containing nucleoside triphosphate hydrolases"/>
    <property type="match status" value="2"/>
</dbReference>
<evidence type="ECO:0000256" key="8">
    <source>
        <dbReference type="ARBA" id="ARBA00023136"/>
    </source>
</evidence>
<dbReference type="EMBL" id="JACAZI010000019">
    <property type="protein sequence ID" value="KAF7340426.1"/>
    <property type="molecule type" value="Genomic_DNA"/>
</dbReference>
<dbReference type="GO" id="GO:0016887">
    <property type="term" value="F:ATP hydrolysis activity"/>
    <property type="evidence" value="ECO:0007669"/>
    <property type="project" value="InterPro"/>
</dbReference>
<dbReference type="PROSITE" id="PS50893">
    <property type="entry name" value="ABC_TRANSPORTER_2"/>
    <property type="match status" value="1"/>
</dbReference>
<feature type="compositionally biased region" description="Low complexity" evidence="9">
    <location>
        <begin position="87"/>
        <end position="97"/>
    </location>
</feature>
<feature type="transmembrane region" description="Helical" evidence="10">
    <location>
        <begin position="301"/>
        <end position="324"/>
    </location>
</feature>
<dbReference type="SUPFAM" id="SSF90123">
    <property type="entry name" value="ABC transporter transmembrane region"/>
    <property type="match status" value="2"/>
</dbReference>
<evidence type="ECO:0000256" key="2">
    <source>
        <dbReference type="ARBA" id="ARBA00022448"/>
    </source>
</evidence>
<feature type="transmembrane region" description="Helical" evidence="10">
    <location>
        <begin position="20"/>
        <end position="42"/>
    </location>
</feature>
<dbReference type="Pfam" id="PF00664">
    <property type="entry name" value="ABC_membrane"/>
    <property type="match status" value="2"/>
</dbReference>
<evidence type="ECO:0000256" key="10">
    <source>
        <dbReference type="SAM" id="Phobius"/>
    </source>
</evidence>
<evidence type="ECO:0000256" key="3">
    <source>
        <dbReference type="ARBA" id="ARBA00022692"/>
    </source>
</evidence>
<feature type="domain" description="ABC transporter" evidence="11">
    <location>
        <begin position="972"/>
        <end position="1209"/>
    </location>
</feature>
<comment type="caution">
    <text evidence="13">The sequence shown here is derived from an EMBL/GenBank/DDBJ whole genome shotgun (WGS) entry which is preliminary data.</text>
</comment>
<dbReference type="InterPro" id="IPR036640">
    <property type="entry name" value="ABC1_TM_sf"/>
</dbReference>
<keyword evidence="14" id="KW-1185">Reference proteome</keyword>
<accession>A0A8H6XH73</accession>
<feature type="domain" description="ABC transmembrane type-1" evidence="12">
    <location>
        <begin position="147"/>
        <end position="373"/>
    </location>
</feature>
<dbReference type="GO" id="GO:0140359">
    <property type="term" value="F:ABC-type transporter activity"/>
    <property type="evidence" value="ECO:0007669"/>
    <property type="project" value="InterPro"/>
</dbReference>
<dbReference type="CDD" id="cd18596">
    <property type="entry name" value="ABC_6TM_VMR1_D1_like"/>
    <property type="match status" value="1"/>
</dbReference>
<feature type="transmembrane region" description="Helical" evidence="10">
    <location>
        <begin position="215"/>
        <end position="237"/>
    </location>
</feature>
<dbReference type="InterPro" id="IPR011527">
    <property type="entry name" value="ABC1_TM_dom"/>
</dbReference>
<feature type="transmembrane region" description="Helical" evidence="10">
    <location>
        <begin position="694"/>
        <end position="720"/>
    </location>
</feature>
<keyword evidence="2" id="KW-0813">Transport</keyword>
<feature type="transmembrane region" description="Helical" evidence="10">
    <location>
        <begin position="650"/>
        <end position="674"/>
    </location>
</feature>
<evidence type="ECO:0000259" key="12">
    <source>
        <dbReference type="PROSITE" id="PS50929"/>
    </source>
</evidence>
<reference evidence="13" key="1">
    <citation type="submission" date="2020-05" db="EMBL/GenBank/DDBJ databases">
        <title>Mycena genomes resolve the evolution of fungal bioluminescence.</title>
        <authorList>
            <person name="Tsai I.J."/>
        </authorList>
    </citation>
    <scope>NUCLEOTIDE SEQUENCE</scope>
    <source>
        <strain evidence="13">CCC161011</strain>
    </source>
</reference>
<keyword evidence="7 10" id="KW-1133">Transmembrane helix</keyword>
<feature type="transmembrane region" description="Helical" evidence="10">
    <location>
        <begin position="190"/>
        <end position="209"/>
    </location>
</feature>
<dbReference type="PANTHER" id="PTHR24223">
    <property type="entry name" value="ATP-BINDING CASSETTE SUB-FAMILY C"/>
    <property type="match status" value="1"/>
</dbReference>
<dbReference type="InterPro" id="IPR003439">
    <property type="entry name" value="ABC_transporter-like_ATP-bd"/>
</dbReference>
<organism evidence="13 14">
    <name type="scientific">Mycena venus</name>
    <dbReference type="NCBI Taxonomy" id="2733690"/>
    <lineage>
        <taxon>Eukaryota</taxon>
        <taxon>Fungi</taxon>
        <taxon>Dikarya</taxon>
        <taxon>Basidiomycota</taxon>
        <taxon>Agaricomycotina</taxon>
        <taxon>Agaricomycetes</taxon>
        <taxon>Agaricomycetidae</taxon>
        <taxon>Agaricales</taxon>
        <taxon>Marasmiineae</taxon>
        <taxon>Mycenaceae</taxon>
        <taxon>Mycena</taxon>
    </lineage>
</organism>
<feature type="transmembrane region" description="Helical" evidence="10">
    <location>
        <begin position="829"/>
        <end position="850"/>
    </location>
</feature>
<dbReference type="GO" id="GO:0005524">
    <property type="term" value="F:ATP binding"/>
    <property type="evidence" value="ECO:0007669"/>
    <property type="project" value="UniProtKB-KW"/>
</dbReference>
<keyword evidence="8 10" id="KW-0472">Membrane</keyword>
<feature type="transmembrane region" description="Helical" evidence="10">
    <location>
        <begin position="797"/>
        <end position="817"/>
    </location>
</feature>
<evidence type="ECO:0000259" key="11">
    <source>
        <dbReference type="PROSITE" id="PS50893"/>
    </source>
</evidence>
<evidence type="ECO:0000313" key="14">
    <source>
        <dbReference type="Proteomes" id="UP000620124"/>
    </source>
</evidence>
<dbReference type="FunFam" id="3.40.50.300:FF:000838">
    <property type="entry name" value="ABC multidrug transporter (Eurofung)"/>
    <property type="match status" value="1"/>
</dbReference>
<dbReference type="PANTHER" id="PTHR24223:SF356">
    <property type="entry name" value="ATP-BINDING CASSETTE TRANSPORTER ABC4"/>
    <property type="match status" value="1"/>
</dbReference>
<feature type="transmembrane region" description="Helical" evidence="10">
    <location>
        <begin position="912"/>
        <end position="931"/>
    </location>
</feature>
<keyword evidence="3 10" id="KW-0812">Transmembrane</keyword>
<dbReference type="Gene3D" id="1.20.1560.10">
    <property type="entry name" value="ABC transporter type 1, transmembrane domain"/>
    <property type="match status" value="2"/>
</dbReference>
<dbReference type="AlphaFoldDB" id="A0A8H6XH73"/>
<dbReference type="FunFam" id="1.20.1560.10:FF:000013">
    <property type="entry name" value="ABC transporter C family member 2"/>
    <property type="match status" value="1"/>
</dbReference>
<dbReference type="CDD" id="cd03244">
    <property type="entry name" value="ABCC_MRP_domain2"/>
    <property type="match status" value="1"/>
</dbReference>
<dbReference type="SMART" id="SM00382">
    <property type="entry name" value="AAA"/>
    <property type="match status" value="2"/>
</dbReference>
<dbReference type="InterPro" id="IPR050173">
    <property type="entry name" value="ABC_transporter_C-like"/>
</dbReference>